<proteinExistence type="inferred from homology"/>
<dbReference type="PANTHER" id="PTHR43335:SF4">
    <property type="entry name" value="ABC TRANSPORTER, ATP-BINDING PROTEIN"/>
    <property type="match status" value="1"/>
</dbReference>
<dbReference type="InterPro" id="IPR003593">
    <property type="entry name" value="AAA+_ATPase"/>
</dbReference>
<protein>
    <submittedName>
        <fullName evidence="6">ABC transporter ATP-binding protein</fullName>
    </submittedName>
</protein>
<evidence type="ECO:0000256" key="3">
    <source>
        <dbReference type="ARBA" id="ARBA00022741"/>
    </source>
</evidence>
<organism evidence="6 7">
    <name type="scientific">Lysobacter korlensis</name>
    <dbReference type="NCBI Taxonomy" id="553636"/>
    <lineage>
        <taxon>Bacteria</taxon>
        <taxon>Pseudomonadati</taxon>
        <taxon>Pseudomonadota</taxon>
        <taxon>Gammaproteobacteria</taxon>
        <taxon>Lysobacterales</taxon>
        <taxon>Lysobacteraceae</taxon>
        <taxon>Lysobacter</taxon>
    </lineage>
</organism>
<dbReference type="PROSITE" id="PS50893">
    <property type="entry name" value="ABC_TRANSPORTER_2"/>
    <property type="match status" value="1"/>
</dbReference>
<comment type="similarity">
    <text evidence="1">Belongs to the ABC transporter superfamily.</text>
</comment>
<dbReference type="Gene3D" id="3.40.50.300">
    <property type="entry name" value="P-loop containing nucleotide triphosphate hydrolases"/>
    <property type="match status" value="1"/>
</dbReference>
<keyword evidence="4 6" id="KW-0067">ATP-binding</keyword>
<evidence type="ECO:0000256" key="2">
    <source>
        <dbReference type="ARBA" id="ARBA00022448"/>
    </source>
</evidence>
<evidence type="ECO:0000313" key="7">
    <source>
        <dbReference type="Proteomes" id="UP001589896"/>
    </source>
</evidence>
<keyword evidence="7" id="KW-1185">Reference proteome</keyword>
<dbReference type="Proteomes" id="UP001589896">
    <property type="component" value="Unassembled WGS sequence"/>
</dbReference>
<dbReference type="EMBL" id="JBHLTG010000003">
    <property type="protein sequence ID" value="MFC0679368.1"/>
    <property type="molecule type" value="Genomic_DNA"/>
</dbReference>
<dbReference type="InterPro" id="IPR027417">
    <property type="entry name" value="P-loop_NTPase"/>
</dbReference>
<evidence type="ECO:0000259" key="5">
    <source>
        <dbReference type="PROSITE" id="PS50893"/>
    </source>
</evidence>
<comment type="caution">
    <text evidence="6">The sequence shown here is derived from an EMBL/GenBank/DDBJ whole genome shotgun (WGS) entry which is preliminary data.</text>
</comment>
<dbReference type="GO" id="GO:0005524">
    <property type="term" value="F:ATP binding"/>
    <property type="evidence" value="ECO:0007669"/>
    <property type="project" value="UniProtKB-KW"/>
</dbReference>
<accession>A0ABV6RQV5</accession>
<dbReference type="SMART" id="SM00382">
    <property type="entry name" value="AAA"/>
    <property type="match status" value="1"/>
</dbReference>
<dbReference type="InterPro" id="IPR017871">
    <property type="entry name" value="ABC_transporter-like_CS"/>
</dbReference>
<sequence length="308" mass="33138">MEPAVRTRRLTRTFGRLSAVQDVDLDVPAGAVYGFLGRNGAGKTTTIRMLLGLLAPSAGQIEVHGLDALRERRRVACLIGSMVETPGHYDHLSGRSNLALTAGLLGLPRQAVDRALEIVDLAADGDRRVGDYSLGMRQRLGVARALLARPRLLVLDEPTNGLDPRGVRDMRGLLRELPSREGVTVFVSSHALTEIDQIATHVGLMQEGRLVLQAPIEELRQRHRSAIEVDTAQPEEAAAVLRQAGVVVRAEGSRLIVPCREGAPEAAEVNALLVRHGIPVHGLSPGTLRLEALFHDATGDRTDVPVAA</sequence>
<dbReference type="SUPFAM" id="SSF52540">
    <property type="entry name" value="P-loop containing nucleoside triphosphate hydrolases"/>
    <property type="match status" value="1"/>
</dbReference>
<dbReference type="InterPro" id="IPR003439">
    <property type="entry name" value="ABC_transporter-like_ATP-bd"/>
</dbReference>
<gene>
    <name evidence="6" type="ORF">ACFFGH_16150</name>
</gene>
<reference evidence="6 7" key="1">
    <citation type="submission" date="2024-09" db="EMBL/GenBank/DDBJ databases">
        <authorList>
            <person name="Sun Q."/>
            <person name="Mori K."/>
        </authorList>
    </citation>
    <scope>NUCLEOTIDE SEQUENCE [LARGE SCALE GENOMIC DNA]</scope>
    <source>
        <strain evidence="6 7">KCTC 23076</strain>
    </source>
</reference>
<name>A0ABV6RQV5_9GAMM</name>
<keyword evidence="3" id="KW-0547">Nucleotide-binding</keyword>
<evidence type="ECO:0000313" key="6">
    <source>
        <dbReference type="EMBL" id="MFC0679368.1"/>
    </source>
</evidence>
<dbReference type="PANTHER" id="PTHR43335">
    <property type="entry name" value="ABC TRANSPORTER, ATP-BINDING PROTEIN"/>
    <property type="match status" value="1"/>
</dbReference>
<evidence type="ECO:0000256" key="1">
    <source>
        <dbReference type="ARBA" id="ARBA00005417"/>
    </source>
</evidence>
<dbReference type="PROSITE" id="PS00211">
    <property type="entry name" value="ABC_TRANSPORTER_1"/>
    <property type="match status" value="1"/>
</dbReference>
<evidence type="ECO:0000256" key="4">
    <source>
        <dbReference type="ARBA" id="ARBA00022840"/>
    </source>
</evidence>
<feature type="domain" description="ABC transporter" evidence="5">
    <location>
        <begin position="5"/>
        <end position="232"/>
    </location>
</feature>
<keyword evidence="2" id="KW-0813">Transport</keyword>
<dbReference type="Pfam" id="PF00005">
    <property type="entry name" value="ABC_tran"/>
    <property type="match status" value="1"/>
</dbReference>
<dbReference type="RefSeq" id="WP_386670058.1">
    <property type="nucleotide sequence ID" value="NZ_JBHLTG010000003.1"/>
</dbReference>